<evidence type="ECO:0008006" key="3">
    <source>
        <dbReference type="Google" id="ProtNLM"/>
    </source>
</evidence>
<protein>
    <recommendedName>
        <fullName evidence="3">N-acetyltransferase domain-containing protein</fullName>
    </recommendedName>
</protein>
<dbReference type="Gene3D" id="3.40.630.30">
    <property type="match status" value="1"/>
</dbReference>
<gene>
    <name evidence="1" type="ORF">C4N18_00310</name>
</gene>
<dbReference type="RefSeq" id="WP_005951138.1">
    <property type="nucleotide sequence ID" value="NZ_CP028103.1"/>
</dbReference>
<accession>A0ABN5JG93</accession>
<evidence type="ECO:0000313" key="2">
    <source>
        <dbReference type="Proteomes" id="UP000241238"/>
    </source>
</evidence>
<reference evidence="2" key="1">
    <citation type="journal article" date="2018" name="MSphere">
        <title>Fusobacterium Genomics Using MinION and Illumina Sequencing Enables Genome Completion and Correction.</title>
        <authorList>
            <person name="Todd S.M."/>
            <person name="Settlage R.E."/>
            <person name="Lahmers K.K."/>
            <person name="Slade D.J."/>
        </authorList>
    </citation>
    <scope>NUCLEOTIDE SEQUENCE [LARGE SCALE GENOMIC DNA]</scope>
    <source>
        <strain evidence="2">ATCC 27725</strain>
    </source>
</reference>
<dbReference type="GeneID" id="77466418"/>
<name>A0ABN5JG93_FUSVA</name>
<evidence type="ECO:0000313" key="1">
    <source>
        <dbReference type="EMBL" id="AVQ29739.1"/>
    </source>
</evidence>
<organism evidence="1 2">
    <name type="scientific">Fusobacterium varium ATCC 27725</name>
    <dbReference type="NCBI Taxonomy" id="469618"/>
    <lineage>
        <taxon>Bacteria</taxon>
        <taxon>Fusobacteriati</taxon>
        <taxon>Fusobacteriota</taxon>
        <taxon>Fusobacteriia</taxon>
        <taxon>Fusobacteriales</taxon>
        <taxon>Fusobacteriaceae</taxon>
        <taxon>Fusobacterium</taxon>
    </lineage>
</organism>
<sequence length="198" mass="23221">MFKYVNEIDENKLLMQPLTRDNCDLVKGFSCRNEILDDFLINDAIYERGTRTYLFIYDDEGSKKILGFFSLSASGVSLISYKEGKGVKEEEQRYNASGVEIANFALDSEFHHMYWSEISKKEGIKFYLSDFLFTKVLEYITNDIIEVIGITFITLYSVPEAESLYRRRKFEYFGDFMIANNKRYLDGCIPMYIKIDDE</sequence>
<keyword evidence="2" id="KW-1185">Reference proteome</keyword>
<dbReference type="EMBL" id="CP028103">
    <property type="protein sequence ID" value="AVQ29739.1"/>
    <property type="molecule type" value="Genomic_DNA"/>
</dbReference>
<proteinExistence type="predicted"/>
<dbReference type="Proteomes" id="UP000241238">
    <property type="component" value="Chromosome"/>
</dbReference>